<evidence type="ECO:0000313" key="1">
    <source>
        <dbReference type="EMBL" id="USG62742.1"/>
    </source>
</evidence>
<keyword evidence="2" id="KW-1185">Reference proteome</keyword>
<gene>
    <name evidence="1" type="ORF">NBZ79_07095</name>
</gene>
<protein>
    <submittedName>
        <fullName evidence="1">Uncharacterized protein</fullName>
    </submittedName>
</protein>
<accession>A0ABY4W6E9</accession>
<dbReference type="Proteomes" id="UP001056291">
    <property type="component" value="Chromosome"/>
</dbReference>
<organism evidence="1 2">
    <name type="scientific">Sneathiella marina</name>
    <dbReference type="NCBI Taxonomy" id="2950108"/>
    <lineage>
        <taxon>Bacteria</taxon>
        <taxon>Pseudomonadati</taxon>
        <taxon>Pseudomonadota</taxon>
        <taxon>Alphaproteobacteria</taxon>
        <taxon>Sneathiellales</taxon>
        <taxon>Sneathiellaceae</taxon>
        <taxon>Sneathiella</taxon>
    </lineage>
</organism>
<evidence type="ECO:0000313" key="2">
    <source>
        <dbReference type="Proteomes" id="UP001056291"/>
    </source>
</evidence>
<proteinExistence type="predicted"/>
<name>A0ABY4W6E9_9PROT</name>
<dbReference type="EMBL" id="CP098747">
    <property type="protein sequence ID" value="USG62742.1"/>
    <property type="molecule type" value="Genomic_DNA"/>
</dbReference>
<dbReference type="RefSeq" id="WP_251936817.1">
    <property type="nucleotide sequence ID" value="NZ_CP098747.1"/>
</dbReference>
<sequence length="125" mass="13714">MLLVVLFIRAVSGHKQASVSEKSVRDFLKSHEPHLHISKIQIGENALAAIVFWKDTEEVGLVRSFGDKLVLQVFGQADIIRKSGNDGYELVKFPRQGLAHSATTIRLSAPSRFQSSDPSSEGARG</sequence>
<reference evidence="1" key="1">
    <citation type="submission" date="2022-06" db="EMBL/GenBank/DDBJ databases">
        <title>Sneathiella actinostolidae sp. nov., isolated from a sea anemonein the Western Pacific Ocean.</title>
        <authorList>
            <person name="Wei M.J."/>
        </authorList>
    </citation>
    <scope>NUCLEOTIDE SEQUENCE</scope>
    <source>
        <strain evidence="1">PHK-P5</strain>
    </source>
</reference>